<sequence>MLQEPRSFAEASKSRQWKEAMNSELAALEHNNTWIVTPLPEGKKAIGCKWVYKLKLNADGTVDRHKARLVAKGYNQIEGVDYVDCFSPVAKNSHGTVFLAIAAAHNWPIHQLDVNNAFLHGHLEEDIYIYLRKGPLFLQAWSAN</sequence>
<name>A0AAW2JNV5_9LAMI</name>
<comment type="caution">
    <text evidence="2">The sequence shown here is derived from an EMBL/GenBank/DDBJ whole genome shotgun (WGS) entry which is preliminary data.</text>
</comment>
<dbReference type="EMBL" id="JACGWK010000562">
    <property type="protein sequence ID" value="KAL0295903.1"/>
    <property type="molecule type" value="Genomic_DNA"/>
</dbReference>
<reference evidence="2" key="1">
    <citation type="submission" date="2020-06" db="EMBL/GenBank/DDBJ databases">
        <authorList>
            <person name="Li T."/>
            <person name="Hu X."/>
            <person name="Zhang T."/>
            <person name="Song X."/>
            <person name="Zhang H."/>
            <person name="Dai N."/>
            <person name="Sheng W."/>
            <person name="Hou X."/>
            <person name="Wei L."/>
        </authorList>
    </citation>
    <scope>NUCLEOTIDE SEQUENCE</scope>
    <source>
        <strain evidence="2">G01</strain>
        <tissue evidence="2">Leaf</tissue>
    </source>
</reference>
<dbReference type="InterPro" id="IPR043502">
    <property type="entry name" value="DNA/RNA_pol_sf"/>
</dbReference>
<reference evidence="2" key="2">
    <citation type="journal article" date="2024" name="Plant">
        <title>Genomic evolution and insights into agronomic trait innovations of Sesamum species.</title>
        <authorList>
            <person name="Miao H."/>
            <person name="Wang L."/>
            <person name="Qu L."/>
            <person name="Liu H."/>
            <person name="Sun Y."/>
            <person name="Le M."/>
            <person name="Wang Q."/>
            <person name="Wei S."/>
            <person name="Zheng Y."/>
            <person name="Lin W."/>
            <person name="Duan Y."/>
            <person name="Cao H."/>
            <person name="Xiong S."/>
            <person name="Wang X."/>
            <person name="Wei L."/>
            <person name="Li C."/>
            <person name="Ma Q."/>
            <person name="Ju M."/>
            <person name="Zhao R."/>
            <person name="Li G."/>
            <person name="Mu C."/>
            <person name="Tian Q."/>
            <person name="Mei H."/>
            <person name="Zhang T."/>
            <person name="Gao T."/>
            <person name="Zhang H."/>
        </authorList>
    </citation>
    <scope>NUCLEOTIDE SEQUENCE</scope>
    <source>
        <strain evidence="2">G01</strain>
    </source>
</reference>
<gene>
    <name evidence="2" type="ORF">Sangu_3178800</name>
</gene>
<evidence type="ECO:0000313" key="2">
    <source>
        <dbReference type="EMBL" id="KAL0295903.1"/>
    </source>
</evidence>
<dbReference type="SUPFAM" id="SSF56672">
    <property type="entry name" value="DNA/RNA polymerases"/>
    <property type="match status" value="1"/>
</dbReference>
<evidence type="ECO:0000259" key="1">
    <source>
        <dbReference type="Pfam" id="PF07727"/>
    </source>
</evidence>
<dbReference type="InterPro" id="IPR013103">
    <property type="entry name" value="RVT_2"/>
</dbReference>
<organism evidence="2">
    <name type="scientific">Sesamum angustifolium</name>
    <dbReference type="NCBI Taxonomy" id="2727405"/>
    <lineage>
        <taxon>Eukaryota</taxon>
        <taxon>Viridiplantae</taxon>
        <taxon>Streptophyta</taxon>
        <taxon>Embryophyta</taxon>
        <taxon>Tracheophyta</taxon>
        <taxon>Spermatophyta</taxon>
        <taxon>Magnoliopsida</taxon>
        <taxon>eudicotyledons</taxon>
        <taxon>Gunneridae</taxon>
        <taxon>Pentapetalae</taxon>
        <taxon>asterids</taxon>
        <taxon>lamiids</taxon>
        <taxon>Lamiales</taxon>
        <taxon>Pedaliaceae</taxon>
        <taxon>Sesamum</taxon>
    </lineage>
</organism>
<dbReference type="AlphaFoldDB" id="A0AAW2JNV5"/>
<accession>A0AAW2JNV5</accession>
<dbReference type="Pfam" id="PF07727">
    <property type="entry name" value="RVT_2"/>
    <property type="match status" value="1"/>
</dbReference>
<proteinExistence type="predicted"/>
<feature type="domain" description="Reverse transcriptase Ty1/copia-type" evidence="1">
    <location>
        <begin position="31"/>
        <end position="130"/>
    </location>
</feature>
<protein>
    <submittedName>
        <fullName evidence="2">Retrovirus-related Pol polyprotein from transposon RE1</fullName>
    </submittedName>
</protein>